<evidence type="ECO:0000256" key="14">
    <source>
        <dbReference type="SAM" id="Phobius"/>
    </source>
</evidence>
<feature type="binding site" description="type 1 copper site" evidence="12">
    <location>
        <position position="732"/>
    </location>
    <ligand>
        <name>Cu cation</name>
        <dbReference type="ChEBI" id="CHEBI:23378"/>
        <label>1</label>
    </ligand>
</feature>
<feature type="transmembrane region" description="Helical" evidence="14">
    <location>
        <begin position="374"/>
        <end position="398"/>
    </location>
</feature>
<dbReference type="Pfam" id="PF13473">
    <property type="entry name" value="Cupredoxin_1"/>
    <property type="match status" value="1"/>
</dbReference>
<keyword evidence="10 12" id="KW-0186">Copper</keyword>
<feature type="transmembrane region" description="Helical" evidence="14">
    <location>
        <begin position="105"/>
        <end position="128"/>
    </location>
</feature>
<dbReference type="InterPro" id="IPR028096">
    <property type="entry name" value="EfeO_Cupredoxin"/>
</dbReference>
<dbReference type="Pfam" id="PF07732">
    <property type="entry name" value="Cu-oxidase_3"/>
    <property type="match status" value="1"/>
</dbReference>
<feature type="binding site" description="type 1 copper site" evidence="12">
    <location>
        <position position="740"/>
    </location>
    <ligand>
        <name>Cu cation</name>
        <dbReference type="ChEBI" id="CHEBI:23378"/>
        <label>1</label>
    </ligand>
</feature>
<organism evidence="17 18">
    <name type="scientific">Sanguibacter suaedae</name>
    <dbReference type="NCBI Taxonomy" id="2795737"/>
    <lineage>
        <taxon>Bacteria</taxon>
        <taxon>Bacillati</taxon>
        <taxon>Actinomycetota</taxon>
        <taxon>Actinomycetes</taxon>
        <taxon>Micrococcales</taxon>
        <taxon>Sanguibacteraceae</taxon>
        <taxon>Sanguibacter</taxon>
    </lineage>
</organism>
<proteinExistence type="inferred from homology"/>
<evidence type="ECO:0000256" key="10">
    <source>
        <dbReference type="ARBA" id="ARBA00023008"/>
    </source>
</evidence>
<keyword evidence="7 12" id="KW-0479">Metal-binding</keyword>
<comment type="similarity">
    <text evidence="3">Belongs to the multicopper oxidase family.</text>
</comment>
<keyword evidence="14" id="KW-0812">Transmembrane</keyword>
<dbReference type="PRINTS" id="PR00695">
    <property type="entry name" value="CUNO2RDTASE"/>
</dbReference>
<feature type="transmembrane region" description="Helical" evidence="14">
    <location>
        <begin position="271"/>
        <end position="295"/>
    </location>
</feature>
<feature type="domain" description="EfeO-type cupredoxin-like" evidence="16">
    <location>
        <begin position="472"/>
        <end position="535"/>
    </location>
</feature>
<evidence type="ECO:0000259" key="15">
    <source>
        <dbReference type="Pfam" id="PF07732"/>
    </source>
</evidence>
<feature type="transmembrane region" description="Helical" evidence="14">
    <location>
        <begin position="175"/>
        <end position="199"/>
    </location>
</feature>
<dbReference type="InterPro" id="IPR011707">
    <property type="entry name" value="Cu-oxidase-like_N"/>
</dbReference>
<feature type="region of interest" description="Disordered" evidence="13">
    <location>
        <begin position="404"/>
        <end position="431"/>
    </location>
</feature>
<dbReference type="PANTHER" id="PTHR11709">
    <property type="entry name" value="MULTI-COPPER OXIDASE"/>
    <property type="match status" value="1"/>
</dbReference>
<feature type="binding site" description="type 1 copper site" evidence="12">
    <location>
        <position position="888"/>
    </location>
    <ligand>
        <name>Cu cation</name>
        <dbReference type="ChEBI" id="CHEBI:23378"/>
        <label>1</label>
    </ligand>
</feature>
<feature type="binding site" description="type 1 copper site" evidence="12">
    <location>
        <position position="692"/>
    </location>
    <ligand>
        <name>Cu cation</name>
        <dbReference type="ChEBI" id="CHEBI:23378"/>
        <label>1</label>
    </ligand>
</feature>
<feature type="transmembrane region" description="Helical" evidence="14">
    <location>
        <begin position="220"/>
        <end position="251"/>
    </location>
</feature>
<evidence type="ECO:0000256" key="3">
    <source>
        <dbReference type="ARBA" id="ARBA00010609"/>
    </source>
</evidence>
<reference evidence="17" key="1">
    <citation type="submission" date="2020-12" db="EMBL/GenBank/DDBJ databases">
        <title>Sanguibacter suaedae sp. nov., isolated from Suaeda aralocaspica.</title>
        <authorList>
            <person name="Ma Q."/>
        </authorList>
    </citation>
    <scope>NUCLEOTIDE SEQUENCE</scope>
    <source>
        <strain evidence="17">YZGR15</strain>
    </source>
</reference>
<feature type="binding site" description="type 1 copper site" evidence="12">
    <location>
        <position position="745"/>
    </location>
    <ligand>
        <name>Cu cation</name>
        <dbReference type="ChEBI" id="CHEBI:23378"/>
        <label>1</label>
    </ligand>
</feature>
<name>A0A934I3T7_9MICO</name>
<feature type="transmembrane region" description="Helical" evidence="14">
    <location>
        <begin position="140"/>
        <end position="163"/>
    </location>
</feature>
<dbReference type="EC" id="1.7.2.1" evidence="5"/>
<dbReference type="CDD" id="cd04208">
    <property type="entry name" value="CuRO_2_CuNIR"/>
    <property type="match status" value="1"/>
</dbReference>
<evidence type="ECO:0000256" key="8">
    <source>
        <dbReference type="ARBA" id="ARBA00022737"/>
    </source>
</evidence>
<dbReference type="InterPro" id="IPR045087">
    <property type="entry name" value="Cu-oxidase_fam"/>
</dbReference>
<gene>
    <name evidence="17" type="ORF">JAV76_06825</name>
</gene>
<dbReference type="GO" id="GO:0050421">
    <property type="term" value="F:nitrite reductase (NO-forming) activity"/>
    <property type="evidence" value="ECO:0007669"/>
    <property type="project" value="UniProtKB-EC"/>
</dbReference>
<keyword evidence="14" id="KW-1133">Transmembrane helix</keyword>
<feature type="transmembrane region" description="Helical" evidence="14">
    <location>
        <begin position="80"/>
        <end position="99"/>
    </location>
</feature>
<dbReference type="SUPFAM" id="SSF49503">
    <property type="entry name" value="Cupredoxins"/>
    <property type="match status" value="3"/>
</dbReference>
<comment type="cofactor">
    <cofactor evidence="2 12">
        <name>Cu(2+)</name>
        <dbReference type="ChEBI" id="CHEBI:29036"/>
    </cofactor>
</comment>
<dbReference type="CDD" id="cd00920">
    <property type="entry name" value="Cupredoxin"/>
    <property type="match status" value="1"/>
</dbReference>
<feature type="binding site" description="type 1 copper site" evidence="12">
    <location>
        <position position="697"/>
    </location>
    <ligand>
        <name>Cu cation</name>
        <dbReference type="ChEBI" id="CHEBI:23378"/>
        <label>1</label>
    </ligand>
</feature>
<dbReference type="InterPro" id="IPR001287">
    <property type="entry name" value="NO2-reductase_Cu"/>
</dbReference>
<dbReference type="PANTHER" id="PTHR11709:SF394">
    <property type="entry name" value="FI03373P-RELATED"/>
    <property type="match status" value="1"/>
</dbReference>
<feature type="transmembrane region" description="Helical" evidence="14">
    <location>
        <begin position="12"/>
        <end position="33"/>
    </location>
</feature>
<evidence type="ECO:0000313" key="18">
    <source>
        <dbReference type="Proteomes" id="UP000602087"/>
    </source>
</evidence>
<dbReference type="InterPro" id="IPR008972">
    <property type="entry name" value="Cupredoxin"/>
</dbReference>
<feature type="compositionally biased region" description="Low complexity" evidence="13">
    <location>
        <begin position="618"/>
        <end position="633"/>
    </location>
</feature>
<evidence type="ECO:0000256" key="9">
    <source>
        <dbReference type="ARBA" id="ARBA00023002"/>
    </source>
</evidence>
<comment type="caution">
    <text evidence="17">The sequence shown here is derived from an EMBL/GenBank/DDBJ whole genome shotgun (WGS) entry which is preliminary data.</text>
</comment>
<feature type="compositionally biased region" description="Basic and acidic residues" evidence="13">
    <location>
        <begin position="571"/>
        <end position="588"/>
    </location>
</feature>
<feature type="transmembrane region" description="Helical" evidence="14">
    <location>
        <begin position="39"/>
        <end position="59"/>
    </location>
</feature>
<dbReference type="CDD" id="cd11020">
    <property type="entry name" value="CuRO_1_CuNIR"/>
    <property type="match status" value="1"/>
</dbReference>
<feature type="transmembrane region" description="Helical" evidence="14">
    <location>
        <begin position="307"/>
        <end position="327"/>
    </location>
</feature>
<comment type="catalytic activity">
    <reaction evidence="11">
        <text>nitric oxide + Fe(III)-[cytochrome c] + H2O = Fe(II)-[cytochrome c] + nitrite + 2 H(+)</text>
        <dbReference type="Rhea" id="RHEA:15233"/>
        <dbReference type="Rhea" id="RHEA-COMP:10350"/>
        <dbReference type="Rhea" id="RHEA-COMP:14399"/>
        <dbReference type="ChEBI" id="CHEBI:15377"/>
        <dbReference type="ChEBI" id="CHEBI:15378"/>
        <dbReference type="ChEBI" id="CHEBI:16301"/>
        <dbReference type="ChEBI" id="CHEBI:16480"/>
        <dbReference type="ChEBI" id="CHEBI:29033"/>
        <dbReference type="ChEBI" id="CHEBI:29034"/>
        <dbReference type="EC" id="1.7.2.1"/>
    </reaction>
</comment>
<feature type="transmembrane region" description="Helical" evidence="14">
    <location>
        <begin position="435"/>
        <end position="453"/>
    </location>
</feature>
<evidence type="ECO:0000256" key="12">
    <source>
        <dbReference type="PIRSR" id="PIRSR601287-1"/>
    </source>
</evidence>
<protein>
    <recommendedName>
        <fullName evidence="6">Copper-containing nitrite reductase</fullName>
        <ecNumber evidence="5">1.7.2.1</ecNumber>
    </recommendedName>
</protein>
<accession>A0A934I3T7</accession>
<comment type="cofactor">
    <cofactor evidence="1 12">
        <name>Cu(+)</name>
        <dbReference type="ChEBI" id="CHEBI:49552"/>
    </cofactor>
</comment>
<keyword evidence="8" id="KW-0677">Repeat</keyword>
<feature type="domain" description="Plastocyanin-like" evidence="15">
    <location>
        <begin position="650"/>
        <end position="754"/>
    </location>
</feature>
<evidence type="ECO:0000256" key="11">
    <source>
        <dbReference type="ARBA" id="ARBA00049340"/>
    </source>
</evidence>
<dbReference type="RefSeq" id="WP_198733272.1">
    <property type="nucleotide sequence ID" value="NZ_JAEINH010000004.1"/>
</dbReference>
<comment type="subunit">
    <text evidence="4">Homotrimer.</text>
</comment>
<keyword evidence="14" id="KW-0472">Membrane</keyword>
<evidence type="ECO:0000259" key="16">
    <source>
        <dbReference type="Pfam" id="PF13473"/>
    </source>
</evidence>
<evidence type="ECO:0000256" key="4">
    <source>
        <dbReference type="ARBA" id="ARBA00011233"/>
    </source>
</evidence>
<dbReference type="EMBL" id="JAEINH010000004">
    <property type="protein sequence ID" value="MBI9114723.1"/>
    <property type="molecule type" value="Genomic_DNA"/>
</dbReference>
<feature type="binding site" description="type 1 copper site" evidence="12">
    <location>
        <position position="731"/>
    </location>
    <ligand>
        <name>Cu cation</name>
        <dbReference type="ChEBI" id="CHEBI:23378"/>
        <label>1</label>
    </ligand>
</feature>
<feature type="region of interest" description="Disordered" evidence="13">
    <location>
        <begin position="570"/>
        <end position="633"/>
    </location>
</feature>
<dbReference type="Proteomes" id="UP000602087">
    <property type="component" value="Unassembled WGS sequence"/>
</dbReference>
<dbReference type="GO" id="GO:0005507">
    <property type="term" value="F:copper ion binding"/>
    <property type="evidence" value="ECO:0007669"/>
    <property type="project" value="InterPro"/>
</dbReference>
<keyword evidence="9" id="KW-0560">Oxidoreductase</keyword>
<evidence type="ECO:0000256" key="2">
    <source>
        <dbReference type="ARBA" id="ARBA00001973"/>
    </source>
</evidence>
<evidence type="ECO:0000256" key="13">
    <source>
        <dbReference type="SAM" id="MobiDB-lite"/>
    </source>
</evidence>
<evidence type="ECO:0000256" key="1">
    <source>
        <dbReference type="ARBA" id="ARBA00001960"/>
    </source>
</evidence>
<evidence type="ECO:0000256" key="7">
    <source>
        <dbReference type="ARBA" id="ARBA00022723"/>
    </source>
</evidence>
<dbReference type="AlphaFoldDB" id="A0A934I3T7"/>
<dbReference type="Gene3D" id="2.60.40.420">
    <property type="entry name" value="Cupredoxins - blue copper proteins"/>
    <property type="match status" value="3"/>
</dbReference>
<evidence type="ECO:0000256" key="5">
    <source>
        <dbReference type="ARBA" id="ARBA00011882"/>
    </source>
</evidence>
<evidence type="ECO:0000313" key="17">
    <source>
        <dbReference type="EMBL" id="MBI9114723.1"/>
    </source>
</evidence>
<evidence type="ECO:0000256" key="6">
    <source>
        <dbReference type="ARBA" id="ARBA00017290"/>
    </source>
</evidence>
<keyword evidence="18" id="KW-1185">Reference proteome</keyword>
<sequence>MSAASGARTRRHLRANVPVLGWLLATVVVAFAHRALPEAGWLLVHLLLLGAVTSAILVWSAHFTDALLRRRVTDRSRRWAAARLVALQAAVVLVVAGVLTGRWTMTLVGAALVGGVVAAHGAALALQVRSAGTLAGRFTVTIRYYVAASCLLPLGAAAGVLLARGLDETWHSRVVAAHGAINLLGFVALTVVGTLLTLWPTILRTRVPDGAERATRRALPVLLTGLAVVVGGALGGLALVAAAGVLVYLAGLGVAGRPLAQAARSAPPRTFPALSVAWSCAWLLGGLVALAVGVGTAGTWTQAAGRVGVATVPLVVGFALQVLLGALSSLGPVVLGGGPARVRASVATVERGATVRLVLLQGGLLLCVLPVPSLVRAVASMLVLGSALATVVLLVAAVRGVRRGDGDAKAPATDVARRTPVPAEPAAPERRRTGAAALATASLVLAVAAGVALDPAAAGLGPAASDSTTVASGRTTTVRVEAHAMRFEPASITVPAGDRLVIEVTNVDTDVHDLTLDSGHTTGRLSPGATVTLVVDVVGRDLEGWCSVVGHRQMGMVLGIDVTGEQPLADAGEHAGHAGHTDDGHADGEPPGPAGAPDDAAALLGTTDEPGPGVDPYDATLPPLDGPTTTTAADGTRTHRVRLDVSDQLTEVAPGVTQTLWTFGGVAPGPTLHGRIGDRFEVTLVNDGSIGHSIDFHAGALAPDRPMRTIAPGETLEYTFTATRAGIWMYHCSTMPMSAHIANGMFGAVVIEPDGLAPVDREYVLVQSELYLGAPGGEVDAAKIAAEAPDLVVFNGYANQYDHAPLQARVGERVRIWVLAAGPSRGTSFHVVGGQFDTVFHEGVYTLRPGTQSAAAGGGAQALGLTVAQGGFVELELPEAGTYPFVSHSMVDAERGAHGLLTVVDP</sequence>